<dbReference type="Proteomes" id="UP001069802">
    <property type="component" value="Unassembled WGS sequence"/>
</dbReference>
<dbReference type="EMBL" id="JAPWGY010000016">
    <property type="protein sequence ID" value="MCZ4283054.1"/>
    <property type="molecule type" value="Genomic_DNA"/>
</dbReference>
<dbReference type="RefSeq" id="WP_269425176.1">
    <property type="nucleotide sequence ID" value="NZ_JAPWGY010000016.1"/>
</dbReference>
<protein>
    <submittedName>
        <fullName evidence="2">Uncharacterized protein</fullName>
    </submittedName>
</protein>
<keyword evidence="3" id="KW-1185">Reference proteome</keyword>
<comment type="caution">
    <text evidence="2">The sequence shown here is derived from an EMBL/GenBank/DDBJ whole genome shotgun (WGS) entry which is preliminary data.</text>
</comment>
<reference evidence="2" key="1">
    <citation type="submission" date="2022-12" db="EMBL/GenBank/DDBJ databases">
        <title>Bacterial isolates from different developmental stages of Nematostella vectensis.</title>
        <authorList>
            <person name="Fraune S."/>
        </authorList>
    </citation>
    <scope>NUCLEOTIDE SEQUENCE</scope>
    <source>
        <strain evidence="2">G21630-S1</strain>
    </source>
</reference>
<sequence>MSNASLIPVRKDFVFDQTCHACPRKLTSNVAVILQDELGQDFPYGPVCAKNALDHEGQRLLKQIPDFTKAAPGQENEPGAGRGSTDTRYGGSSGLGNTDRQFRRAVTYLLLRQRKLAHIPAANYKRFSAYADIFDQTNSLPEDSIAHLINVERKSGGTKFGFDSLQAVYGYDCCINRTFLSLPAEKQDWLKDVQTSLRKRLYLTEAQAKGVENWFKYIPGHQPLSPKGFQWAWKQK</sequence>
<organism evidence="2 3">
    <name type="scientific">Kiloniella laminariae</name>
    <dbReference type="NCBI Taxonomy" id="454162"/>
    <lineage>
        <taxon>Bacteria</taxon>
        <taxon>Pseudomonadati</taxon>
        <taxon>Pseudomonadota</taxon>
        <taxon>Alphaproteobacteria</taxon>
        <taxon>Rhodospirillales</taxon>
        <taxon>Kiloniellaceae</taxon>
        <taxon>Kiloniella</taxon>
    </lineage>
</organism>
<evidence type="ECO:0000313" key="2">
    <source>
        <dbReference type="EMBL" id="MCZ4283054.1"/>
    </source>
</evidence>
<proteinExistence type="predicted"/>
<name>A0ABT4LPJ9_9PROT</name>
<evidence type="ECO:0000256" key="1">
    <source>
        <dbReference type="SAM" id="MobiDB-lite"/>
    </source>
</evidence>
<evidence type="ECO:0000313" key="3">
    <source>
        <dbReference type="Proteomes" id="UP001069802"/>
    </source>
</evidence>
<gene>
    <name evidence="2" type="ORF">O4H49_19880</name>
</gene>
<accession>A0ABT4LPJ9</accession>
<feature type="region of interest" description="Disordered" evidence="1">
    <location>
        <begin position="68"/>
        <end position="98"/>
    </location>
</feature>